<dbReference type="Proteomes" id="UP000297245">
    <property type="component" value="Unassembled WGS sequence"/>
</dbReference>
<keyword evidence="3" id="KW-1185">Reference proteome</keyword>
<feature type="region of interest" description="Disordered" evidence="1">
    <location>
        <begin position="79"/>
        <end position="106"/>
    </location>
</feature>
<feature type="region of interest" description="Disordered" evidence="1">
    <location>
        <begin position="1"/>
        <end position="22"/>
    </location>
</feature>
<dbReference type="OrthoDB" id="10252354at2759"/>
<dbReference type="AlphaFoldDB" id="A0A4S8L7N9"/>
<evidence type="ECO:0000256" key="1">
    <source>
        <dbReference type="SAM" id="MobiDB-lite"/>
    </source>
</evidence>
<protein>
    <submittedName>
        <fullName evidence="2">Uncharacterized protein</fullName>
    </submittedName>
</protein>
<gene>
    <name evidence="2" type="ORF">K435DRAFT_869978</name>
</gene>
<organism evidence="2 3">
    <name type="scientific">Dendrothele bispora (strain CBS 962.96)</name>
    <dbReference type="NCBI Taxonomy" id="1314807"/>
    <lineage>
        <taxon>Eukaryota</taxon>
        <taxon>Fungi</taxon>
        <taxon>Dikarya</taxon>
        <taxon>Basidiomycota</taxon>
        <taxon>Agaricomycotina</taxon>
        <taxon>Agaricomycetes</taxon>
        <taxon>Agaricomycetidae</taxon>
        <taxon>Agaricales</taxon>
        <taxon>Agaricales incertae sedis</taxon>
        <taxon>Dendrothele</taxon>
    </lineage>
</organism>
<sequence length="249" mass="27590">MSTPLGPEPTHLAPAPPGGPDNRIVSYRSELERKIFRQPRPMETLELHSTWFLPREHLVLRSYFRVVLLPVPVLELGADGAGPIGTQRSSVSNIRSSRRKSKGVSLHGGGMMVSIIELMHQILQEPAPHLFQSRTREGVARKVDDETREREKGFPDEAEEFMDACLEKDEPAFLSTSVETSITLRLFTVPSTITLPLSQAHHSLTLPPSSSIKLQTNTLMSLSSMSIVTFPSNLKGPSHQIPVSTRQSI</sequence>
<proteinExistence type="predicted"/>
<reference evidence="2 3" key="1">
    <citation type="journal article" date="2019" name="Nat. Ecol. Evol.">
        <title>Megaphylogeny resolves global patterns of mushroom evolution.</title>
        <authorList>
            <person name="Varga T."/>
            <person name="Krizsan K."/>
            <person name="Foldi C."/>
            <person name="Dima B."/>
            <person name="Sanchez-Garcia M."/>
            <person name="Sanchez-Ramirez S."/>
            <person name="Szollosi G.J."/>
            <person name="Szarkandi J.G."/>
            <person name="Papp V."/>
            <person name="Albert L."/>
            <person name="Andreopoulos W."/>
            <person name="Angelini C."/>
            <person name="Antonin V."/>
            <person name="Barry K.W."/>
            <person name="Bougher N.L."/>
            <person name="Buchanan P."/>
            <person name="Buyck B."/>
            <person name="Bense V."/>
            <person name="Catcheside P."/>
            <person name="Chovatia M."/>
            <person name="Cooper J."/>
            <person name="Damon W."/>
            <person name="Desjardin D."/>
            <person name="Finy P."/>
            <person name="Geml J."/>
            <person name="Haridas S."/>
            <person name="Hughes K."/>
            <person name="Justo A."/>
            <person name="Karasinski D."/>
            <person name="Kautmanova I."/>
            <person name="Kiss B."/>
            <person name="Kocsube S."/>
            <person name="Kotiranta H."/>
            <person name="LaButti K.M."/>
            <person name="Lechner B.E."/>
            <person name="Liimatainen K."/>
            <person name="Lipzen A."/>
            <person name="Lukacs Z."/>
            <person name="Mihaltcheva S."/>
            <person name="Morgado L.N."/>
            <person name="Niskanen T."/>
            <person name="Noordeloos M.E."/>
            <person name="Ohm R.A."/>
            <person name="Ortiz-Santana B."/>
            <person name="Ovrebo C."/>
            <person name="Racz N."/>
            <person name="Riley R."/>
            <person name="Savchenko A."/>
            <person name="Shiryaev A."/>
            <person name="Soop K."/>
            <person name="Spirin V."/>
            <person name="Szebenyi C."/>
            <person name="Tomsovsky M."/>
            <person name="Tulloss R.E."/>
            <person name="Uehling J."/>
            <person name="Grigoriev I.V."/>
            <person name="Vagvolgyi C."/>
            <person name="Papp T."/>
            <person name="Martin F.M."/>
            <person name="Miettinen O."/>
            <person name="Hibbett D.S."/>
            <person name="Nagy L.G."/>
        </authorList>
    </citation>
    <scope>NUCLEOTIDE SEQUENCE [LARGE SCALE GENOMIC DNA]</scope>
    <source>
        <strain evidence="2 3">CBS 962.96</strain>
    </source>
</reference>
<name>A0A4S8L7N9_DENBC</name>
<accession>A0A4S8L7N9</accession>
<evidence type="ECO:0000313" key="2">
    <source>
        <dbReference type="EMBL" id="THU84707.1"/>
    </source>
</evidence>
<dbReference type="EMBL" id="ML179583">
    <property type="protein sequence ID" value="THU84707.1"/>
    <property type="molecule type" value="Genomic_DNA"/>
</dbReference>
<evidence type="ECO:0000313" key="3">
    <source>
        <dbReference type="Proteomes" id="UP000297245"/>
    </source>
</evidence>